<accession>A0ABT6XSB9</accession>
<evidence type="ECO:0000256" key="2">
    <source>
        <dbReference type="ARBA" id="ARBA00023125"/>
    </source>
</evidence>
<gene>
    <name evidence="5" type="ORF">QHT84_11100</name>
</gene>
<organism evidence="5 6">
    <name type="scientific">Flavobacterium sedimenticola</name>
    <dbReference type="NCBI Taxonomy" id="3043286"/>
    <lineage>
        <taxon>Bacteria</taxon>
        <taxon>Pseudomonadati</taxon>
        <taxon>Bacteroidota</taxon>
        <taxon>Flavobacteriia</taxon>
        <taxon>Flavobacteriales</taxon>
        <taxon>Flavobacteriaceae</taxon>
        <taxon>Flavobacterium</taxon>
    </lineage>
</organism>
<evidence type="ECO:0000256" key="3">
    <source>
        <dbReference type="ARBA" id="ARBA00023163"/>
    </source>
</evidence>
<dbReference type="PANTHER" id="PTHR46796:SF12">
    <property type="entry name" value="HTH-TYPE DNA-BINDING TRANSCRIPTIONAL ACTIVATOR EUTR"/>
    <property type="match status" value="1"/>
</dbReference>
<sequence>MVINKNIFSDNSGNELRLSSIIQTEQKVPFQNFSAKYVASGNEVYTLNNKKFVVKQGEYVIGNKNTTSSVLIDNTSPVNGICIDIAKEMITDIIDFQYQKTTAFSDFLFEQEWMVQKYNANNTSFGYALQQLSNEFENLRNEKTTVSKELFYAVAECIVKDQSQIFKGFNALKSVKQETNGRLFNFIYEAKNYMDDCFLEKINIELIAQEAKLSEYHFIRLFKTVFNITPYQYIIQQRLAYAQNLLLQKYSLSEIALLTSFADSASFCKAFKLKYGCTPKQFTSIN</sequence>
<reference evidence="5 6" key="1">
    <citation type="submission" date="2023-05" db="EMBL/GenBank/DDBJ databases">
        <title>Flavobacterium sedimenti sp. nov., isolated from the sediment.</title>
        <authorList>
            <person name="Wu N."/>
        </authorList>
    </citation>
    <scope>NUCLEOTIDE SEQUENCE [LARGE SCALE GENOMIC DNA]</scope>
    <source>
        <strain evidence="5 6">YZ-48</strain>
    </source>
</reference>
<dbReference type="SMART" id="SM00342">
    <property type="entry name" value="HTH_ARAC"/>
    <property type="match status" value="1"/>
</dbReference>
<comment type="caution">
    <text evidence="5">The sequence shown here is derived from an EMBL/GenBank/DDBJ whole genome shotgun (WGS) entry which is preliminary data.</text>
</comment>
<dbReference type="PANTHER" id="PTHR46796">
    <property type="entry name" value="HTH-TYPE TRANSCRIPTIONAL ACTIVATOR RHAS-RELATED"/>
    <property type="match status" value="1"/>
</dbReference>
<dbReference type="InterPro" id="IPR050204">
    <property type="entry name" value="AraC_XylS_family_regulators"/>
</dbReference>
<dbReference type="SUPFAM" id="SSF46689">
    <property type="entry name" value="Homeodomain-like"/>
    <property type="match status" value="2"/>
</dbReference>
<evidence type="ECO:0000313" key="6">
    <source>
        <dbReference type="Proteomes" id="UP001230035"/>
    </source>
</evidence>
<dbReference type="PROSITE" id="PS01124">
    <property type="entry name" value="HTH_ARAC_FAMILY_2"/>
    <property type="match status" value="1"/>
</dbReference>
<dbReference type="Gene3D" id="1.10.10.60">
    <property type="entry name" value="Homeodomain-like"/>
    <property type="match status" value="2"/>
</dbReference>
<protein>
    <submittedName>
        <fullName evidence="5">AraC family transcriptional regulator</fullName>
    </submittedName>
</protein>
<dbReference type="Pfam" id="PF12833">
    <property type="entry name" value="HTH_18"/>
    <property type="match status" value="1"/>
</dbReference>
<dbReference type="InterPro" id="IPR009057">
    <property type="entry name" value="Homeodomain-like_sf"/>
</dbReference>
<name>A0ABT6XSB9_9FLAO</name>
<keyword evidence="3" id="KW-0804">Transcription</keyword>
<evidence type="ECO:0000313" key="5">
    <source>
        <dbReference type="EMBL" id="MDI9257961.1"/>
    </source>
</evidence>
<evidence type="ECO:0000256" key="1">
    <source>
        <dbReference type="ARBA" id="ARBA00023015"/>
    </source>
</evidence>
<dbReference type="EMBL" id="JASGBP010000007">
    <property type="protein sequence ID" value="MDI9257961.1"/>
    <property type="molecule type" value="Genomic_DNA"/>
</dbReference>
<dbReference type="Proteomes" id="UP001230035">
    <property type="component" value="Unassembled WGS sequence"/>
</dbReference>
<proteinExistence type="predicted"/>
<keyword evidence="2" id="KW-0238">DNA-binding</keyword>
<feature type="domain" description="HTH araC/xylS-type" evidence="4">
    <location>
        <begin position="188"/>
        <end position="285"/>
    </location>
</feature>
<keyword evidence="6" id="KW-1185">Reference proteome</keyword>
<dbReference type="InterPro" id="IPR018060">
    <property type="entry name" value="HTH_AraC"/>
</dbReference>
<evidence type="ECO:0000259" key="4">
    <source>
        <dbReference type="PROSITE" id="PS01124"/>
    </source>
</evidence>
<keyword evidence="1" id="KW-0805">Transcription regulation</keyword>
<dbReference type="RefSeq" id="WP_283239638.1">
    <property type="nucleotide sequence ID" value="NZ_JASGBP010000007.1"/>
</dbReference>